<dbReference type="AlphaFoldDB" id="A0A2P6MXI0"/>
<comment type="caution">
    <text evidence="3">The sequence shown here is derived from an EMBL/GenBank/DDBJ whole genome shotgun (WGS) entry which is preliminary data.</text>
</comment>
<dbReference type="Gene3D" id="1.25.40.20">
    <property type="entry name" value="Ankyrin repeat-containing domain"/>
    <property type="match status" value="1"/>
</dbReference>
<dbReference type="InterPro" id="IPR002110">
    <property type="entry name" value="Ankyrin_rpt"/>
</dbReference>
<evidence type="ECO:0000256" key="2">
    <source>
        <dbReference type="ARBA" id="ARBA00023043"/>
    </source>
</evidence>
<dbReference type="SMART" id="SM00248">
    <property type="entry name" value="ANK"/>
    <property type="match status" value="6"/>
</dbReference>
<gene>
    <name evidence="3" type="ORF">PROFUN_16054</name>
</gene>
<sequence>MSLTLDNVGFDNLSLIFEYLLYPLSDKKDAFDADEDMFLQSLQNYLSLQRVCRDWRQISSSSININFRCGWPLGKAIECSQVSVLHLLDDPRLQPSINDNYALVTCVMTSKLSTLELLLRDSRIELPERMLEWVLTSRDARVLELFLKDGRMQLHPGALMKCALEGLVEMLKLLLADDRIDVSYNRYTAFLRSIRGGQVEVVRAFLSCSRLDPSALKNSAIGLAAASGHTDIVRMLMEDDRVDPSANNCSAIRRAASSNRTEVFELLLPVTPIDLSEDDNFMLRYASQNGHTSMVQVLLKHPEVDPSARDNFALRFAANKNIRNAIIECKKSRGTLCEADLLIPTLTPN</sequence>
<accession>A0A2P6MXI0</accession>
<reference evidence="3 4" key="1">
    <citation type="journal article" date="2018" name="Genome Biol. Evol.">
        <title>Multiple Roots of Fruiting Body Formation in Amoebozoa.</title>
        <authorList>
            <person name="Hillmann F."/>
            <person name="Forbes G."/>
            <person name="Novohradska S."/>
            <person name="Ferling I."/>
            <person name="Riege K."/>
            <person name="Groth M."/>
            <person name="Westermann M."/>
            <person name="Marz M."/>
            <person name="Spaller T."/>
            <person name="Winckler T."/>
            <person name="Schaap P."/>
            <person name="Glockner G."/>
        </authorList>
    </citation>
    <scope>NUCLEOTIDE SEQUENCE [LARGE SCALE GENOMIC DNA]</scope>
    <source>
        <strain evidence="3 4">Jena</strain>
    </source>
</reference>
<evidence type="ECO:0000313" key="4">
    <source>
        <dbReference type="Proteomes" id="UP000241769"/>
    </source>
</evidence>
<dbReference type="Proteomes" id="UP000241769">
    <property type="component" value="Unassembled WGS sequence"/>
</dbReference>
<keyword evidence="2" id="KW-0040">ANK repeat</keyword>
<name>A0A2P6MXI0_9EUKA</name>
<evidence type="ECO:0000313" key="3">
    <source>
        <dbReference type="EMBL" id="PRP76417.1"/>
    </source>
</evidence>
<dbReference type="EMBL" id="MDYQ01000327">
    <property type="protein sequence ID" value="PRP76417.1"/>
    <property type="molecule type" value="Genomic_DNA"/>
</dbReference>
<dbReference type="InterPro" id="IPR036770">
    <property type="entry name" value="Ankyrin_rpt-contain_sf"/>
</dbReference>
<proteinExistence type="predicted"/>
<evidence type="ECO:0000256" key="1">
    <source>
        <dbReference type="ARBA" id="ARBA00022737"/>
    </source>
</evidence>
<dbReference type="PANTHER" id="PTHR24198:SF165">
    <property type="entry name" value="ANKYRIN REPEAT-CONTAINING PROTEIN-RELATED"/>
    <property type="match status" value="1"/>
</dbReference>
<dbReference type="Pfam" id="PF00023">
    <property type="entry name" value="Ank"/>
    <property type="match status" value="1"/>
</dbReference>
<dbReference type="PANTHER" id="PTHR24198">
    <property type="entry name" value="ANKYRIN REPEAT AND PROTEIN KINASE DOMAIN-CONTAINING PROTEIN"/>
    <property type="match status" value="1"/>
</dbReference>
<keyword evidence="1" id="KW-0677">Repeat</keyword>
<dbReference type="OrthoDB" id="823504at2759"/>
<dbReference type="SUPFAM" id="SSF48403">
    <property type="entry name" value="Ankyrin repeat"/>
    <property type="match status" value="1"/>
</dbReference>
<organism evidence="3 4">
    <name type="scientific">Planoprotostelium fungivorum</name>
    <dbReference type="NCBI Taxonomy" id="1890364"/>
    <lineage>
        <taxon>Eukaryota</taxon>
        <taxon>Amoebozoa</taxon>
        <taxon>Evosea</taxon>
        <taxon>Variosea</taxon>
        <taxon>Cavosteliida</taxon>
        <taxon>Cavosteliaceae</taxon>
        <taxon>Planoprotostelium</taxon>
    </lineage>
</organism>
<keyword evidence="4" id="KW-1185">Reference proteome</keyword>
<protein>
    <submittedName>
        <fullName evidence="3">Ankyrin repeat domain-containing protein 44</fullName>
    </submittedName>
</protein>
<dbReference type="InParanoid" id="A0A2P6MXI0"/>